<dbReference type="Proteomes" id="UP000029844">
    <property type="component" value="Unassembled WGS sequence"/>
</dbReference>
<dbReference type="EMBL" id="JNFA01000024">
    <property type="protein sequence ID" value="KGL40326.1"/>
    <property type="molecule type" value="Genomic_DNA"/>
</dbReference>
<dbReference type="PROSITE" id="PS51186">
    <property type="entry name" value="GNAT"/>
    <property type="match status" value="1"/>
</dbReference>
<dbReference type="SUPFAM" id="SSF55718">
    <property type="entry name" value="SCP-like"/>
    <property type="match status" value="1"/>
</dbReference>
<keyword evidence="2" id="KW-1185">Reference proteome</keyword>
<dbReference type="InterPro" id="IPR000182">
    <property type="entry name" value="GNAT_dom"/>
</dbReference>
<dbReference type="Gene3D" id="3.40.630.30">
    <property type="match status" value="2"/>
</dbReference>
<dbReference type="RefSeq" id="WP_036086450.1">
    <property type="nucleotide sequence ID" value="NZ_CBCSHQ010000002.1"/>
</dbReference>
<reference evidence="1 2" key="1">
    <citation type="submission" date="2014-05" db="EMBL/GenBank/DDBJ databases">
        <title>Novel Listeriaceae from food processing environments.</title>
        <authorList>
            <person name="den Bakker H.C."/>
        </authorList>
    </citation>
    <scope>NUCLEOTIDE SEQUENCE [LARGE SCALE GENOMIC DNA]</scope>
    <source>
        <strain evidence="1 2">FSL A5-0281</strain>
    </source>
</reference>
<dbReference type="Pfam" id="PF17668">
    <property type="entry name" value="Acetyltransf_17"/>
    <property type="match status" value="1"/>
</dbReference>
<evidence type="ECO:0000313" key="2">
    <source>
        <dbReference type="Proteomes" id="UP000029844"/>
    </source>
</evidence>
<protein>
    <submittedName>
        <fullName evidence="1">GNAT family acetyltransferase</fullName>
    </submittedName>
</protein>
<dbReference type="GO" id="GO:0034069">
    <property type="term" value="F:aminoglycoside N-acetyltransferase activity"/>
    <property type="evidence" value="ECO:0007669"/>
    <property type="project" value="TreeGrafter"/>
</dbReference>
<dbReference type="STRING" id="1552123.EP57_10515"/>
<accession>A0A099W6A0</accession>
<evidence type="ECO:0000313" key="1">
    <source>
        <dbReference type="EMBL" id="KGL40326.1"/>
    </source>
</evidence>
<sequence>MGQQDVQERLEMKKLGMEHLAQFNELLRYVFQVTNQDLQEVGWEEDEIEQAKRPVLRKADVVGWFDGDKLVSQMAVYPMQVNIFGEIYKMGGVTGVGTYPEYANFGLMHRLMRQSLKEMRDREQTISYLYPYSIPYYRRKGWEIISDVMTFSIKDTQLPENVPVSGMVERLDIEHEDVLKTYNRFAQNQHVAMIRDSLAWEEYWRWEREEMIAAVYYDEAGEPQGFMYYWIADDIFHMKEMVYLTREARHGLWNFISAHFSMVTHVKGKLYTSEPIAFLMEDSDITETIHPYYMARIVDVEGFFKKYPFLEKQADFHFVVTDSLLEWNQGIFHFQWDAGGNVVLGKEAHGEAVEIDIQTLTTMFFGYKRPKYLRKIGRIIASDATIKQLEKMIPNETPYFSDYF</sequence>
<dbReference type="InterPro" id="IPR025559">
    <property type="entry name" value="Eis_dom"/>
</dbReference>
<keyword evidence="1" id="KW-0808">Transferase</keyword>
<gene>
    <name evidence="1" type="ORF">EP57_10515</name>
</gene>
<comment type="caution">
    <text evidence="1">The sequence shown here is derived from an EMBL/GenBank/DDBJ whole genome shotgun (WGS) entry which is preliminary data.</text>
</comment>
<dbReference type="AlphaFoldDB" id="A0A099W6A0"/>
<dbReference type="InterPro" id="IPR036527">
    <property type="entry name" value="SCP2_sterol-bd_dom_sf"/>
</dbReference>
<dbReference type="Pfam" id="PF13527">
    <property type="entry name" value="Acetyltransf_9"/>
    <property type="match status" value="1"/>
</dbReference>
<dbReference type="GeneID" id="58717801"/>
<dbReference type="GO" id="GO:0030649">
    <property type="term" value="P:aminoglycoside antibiotic catabolic process"/>
    <property type="evidence" value="ECO:0007669"/>
    <property type="project" value="TreeGrafter"/>
</dbReference>
<organism evidence="1 2">
    <name type="scientific">Listeria booriae</name>
    <dbReference type="NCBI Taxonomy" id="1552123"/>
    <lineage>
        <taxon>Bacteria</taxon>
        <taxon>Bacillati</taxon>
        <taxon>Bacillota</taxon>
        <taxon>Bacilli</taxon>
        <taxon>Bacillales</taxon>
        <taxon>Listeriaceae</taxon>
        <taxon>Listeria</taxon>
    </lineage>
</organism>
<dbReference type="PANTHER" id="PTHR37817:SF1">
    <property type="entry name" value="N-ACETYLTRANSFERASE EIS"/>
    <property type="match status" value="1"/>
</dbReference>
<dbReference type="InterPro" id="IPR051554">
    <property type="entry name" value="Acetyltransferase_Eis"/>
</dbReference>
<dbReference type="eggNOG" id="COG4552">
    <property type="taxonomic scope" value="Bacteria"/>
</dbReference>
<name>A0A099W6A0_9LIST</name>
<dbReference type="SUPFAM" id="SSF55729">
    <property type="entry name" value="Acyl-CoA N-acyltransferases (Nat)"/>
    <property type="match status" value="1"/>
</dbReference>
<dbReference type="PANTHER" id="PTHR37817">
    <property type="entry name" value="N-ACETYLTRANSFERASE EIS"/>
    <property type="match status" value="1"/>
</dbReference>
<dbReference type="Pfam" id="PF13530">
    <property type="entry name" value="SCP2_2"/>
    <property type="match status" value="1"/>
</dbReference>
<dbReference type="Gene3D" id="3.30.1050.10">
    <property type="entry name" value="SCP2 sterol-binding domain"/>
    <property type="match status" value="1"/>
</dbReference>
<dbReference type="InterPro" id="IPR016181">
    <property type="entry name" value="Acyl_CoA_acyltransferase"/>
</dbReference>
<dbReference type="InterPro" id="IPR041380">
    <property type="entry name" value="Acetyltransf_17"/>
</dbReference>
<proteinExistence type="predicted"/>